<keyword evidence="4" id="KW-0443">Lipid metabolism</keyword>
<dbReference type="GO" id="GO:0016788">
    <property type="term" value="F:hydrolase activity, acting on ester bonds"/>
    <property type="evidence" value="ECO:0007669"/>
    <property type="project" value="InterPro"/>
</dbReference>
<organism evidence="5 6">
    <name type="scientific">Ricinus communis</name>
    <name type="common">Castor bean</name>
    <dbReference type="NCBI Taxonomy" id="3988"/>
    <lineage>
        <taxon>Eukaryota</taxon>
        <taxon>Viridiplantae</taxon>
        <taxon>Streptophyta</taxon>
        <taxon>Embryophyta</taxon>
        <taxon>Tracheophyta</taxon>
        <taxon>Spermatophyta</taxon>
        <taxon>Magnoliopsida</taxon>
        <taxon>eudicotyledons</taxon>
        <taxon>Gunneridae</taxon>
        <taxon>Pentapetalae</taxon>
        <taxon>rosids</taxon>
        <taxon>fabids</taxon>
        <taxon>Malpighiales</taxon>
        <taxon>Euphorbiaceae</taxon>
        <taxon>Acalyphoideae</taxon>
        <taxon>Acalypheae</taxon>
        <taxon>Ricinus</taxon>
    </lineage>
</organism>
<dbReference type="InParanoid" id="B9SG60"/>
<evidence type="ECO:0000256" key="2">
    <source>
        <dbReference type="ARBA" id="ARBA00022801"/>
    </source>
</evidence>
<dbReference type="AlphaFoldDB" id="B9SG60"/>
<dbReference type="Gene3D" id="3.40.50.1110">
    <property type="entry name" value="SGNH hydrolase"/>
    <property type="match status" value="1"/>
</dbReference>
<dbReference type="SUPFAM" id="SSF52266">
    <property type="entry name" value="SGNH hydrolase"/>
    <property type="match status" value="1"/>
</dbReference>
<comment type="similarity">
    <text evidence="1">Belongs to the 'GDSL' lipolytic enzyme family.</text>
</comment>
<reference evidence="6" key="1">
    <citation type="journal article" date="2010" name="Nat. Biotechnol.">
        <title>Draft genome sequence of the oilseed species Ricinus communis.</title>
        <authorList>
            <person name="Chan A.P."/>
            <person name="Crabtree J."/>
            <person name="Zhao Q."/>
            <person name="Lorenzi H."/>
            <person name="Orvis J."/>
            <person name="Puiu D."/>
            <person name="Melake-Berhan A."/>
            <person name="Jones K.M."/>
            <person name="Redman J."/>
            <person name="Chen G."/>
            <person name="Cahoon E.B."/>
            <person name="Gedil M."/>
            <person name="Stanke M."/>
            <person name="Haas B.J."/>
            <person name="Wortman J.R."/>
            <person name="Fraser-Liggett C.M."/>
            <person name="Ravel J."/>
            <person name="Rabinowicz P.D."/>
        </authorList>
    </citation>
    <scope>NUCLEOTIDE SEQUENCE [LARGE SCALE GENOMIC DNA]</scope>
    <source>
        <strain evidence="6">cv. Hale</strain>
    </source>
</reference>
<sequence length="241" mass="27378">MNFAYGGSGVFDTWIKNLPNLETQINSLKQLFVDQIYTKNDFANSVVLVSTSGNDYSFYLRQNGTLQDMSNFTRRLINQLAKNLKQIHELGVQKIAVAGIGPAGCFPQQTASSSYKICNENFNSASEFHNDVLKRALRKLNYENRKSVFIFLDFYSTFKSAINQHKHSSGNMDCKNPLRPCCDGVTSQNGCGQVHENGERKYVVCKHPELSFFWDSVHPSQNGWHSVYLSLHPTLRELLLH</sequence>
<keyword evidence="3" id="KW-0442">Lipid degradation</keyword>
<dbReference type="PANTHER" id="PTHR46020:SF4">
    <property type="entry name" value="OS04G0650200 PROTEIN"/>
    <property type="match status" value="1"/>
</dbReference>
<evidence type="ECO:0000256" key="1">
    <source>
        <dbReference type="ARBA" id="ARBA00008668"/>
    </source>
</evidence>
<dbReference type="GO" id="GO:0016042">
    <property type="term" value="P:lipid catabolic process"/>
    <property type="evidence" value="ECO:0007669"/>
    <property type="project" value="UniProtKB-KW"/>
</dbReference>
<dbReference type="InterPro" id="IPR036514">
    <property type="entry name" value="SGNH_hydro_sf"/>
</dbReference>
<dbReference type="Pfam" id="PF00657">
    <property type="entry name" value="Lipase_GDSL"/>
    <property type="match status" value="1"/>
</dbReference>
<evidence type="ECO:0000256" key="4">
    <source>
        <dbReference type="ARBA" id="ARBA00023098"/>
    </source>
</evidence>
<evidence type="ECO:0000313" key="5">
    <source>
        <dbReference type="EMBL" id="EEF37386.1"/>
    </source>
</evidence>
<dbReference type="PANTHER" id="PTHR46020">
    <property type="entry name" value="OSJNBB0059K02.9 PROTEIN"/>
    <property type="match status" value="1"/>
</dbReference>
<accession>B9SG60</accession>
<keyword evidence="6" id="KW-1185">Reference proteome</keyword>
<evidence type="ECO:0000256" key="3">
    <source>
        <dbReference type="ARBA" id="ARBA00022963"/>
    </source>
</evidence>
<evidence type="ECO:0000313" key="6">
    <source>
        <dbReference type="Proteomes" id="UP000008311"/>
    </source>
</evidence>
<dbReference type="Proteomes" id="UP000008311">
    <property type="component" value="Unassembled WGS sequence"/>
</dbReference>
<protein>
    <submittedName>
        <fullName evidence="5">Anter-specific proline-rich protein APG, putative</fullName>
    </submittedName>
</protein>
<dbReference type="InterPro" id="IPR001087">
    <property type="entry name" value="GDSL"/>
</dbReference>
<proteinExistence type="inferred from homology"/>
<dbReference type="eggNOG" id="ENOG502QU3Y">
    <property type="taxonomic scope" value="Eukaryota"/>
</dbReference>
<keyword evidence="2" id="KW-0378">Hydrolase</keyword>
<name>B9SG60_RICCO</name>
<dbReference type="STRING" id="3988.B9SG60"/>
<dbReference type="EMBL" id="EQ973949">
    <property type="protein sequence ID" value="EEF37386.1"/>
    <property type="molecule type" value="Genomic_DNA"/>
</dbReference>
<gene>
    <name evidence="5" type="ORF">RCOM_1085240</name>
</gene>